<proteinExistence type="predicted"/>
<keyword evidence="5 6" id="KW-0472">Membrane</keyword>
<accession>A0A497UYM9</accession>
<reference evidence="10 12" key="2">
    <citation type="submission" date="2018-10" db="EMBL/GenBank/DDBJ databases">
        <title>Genomic Encyclopedia of Archaeal and Bacterial Type Strains, Phase II (KMG-II): from individual species to whole genera.</title>
        <authorList>
            <person name="Goeker M."/>
        </authorList>
    </citation>
    <scope>NUCLEOTIDE SEQUENCE [LARGE SCALE GENOMIC DNA]</scope>
    <source>
        <strain evidence="10 12">DSM 21886</strain>
    </source>
</reference>
<dbReference type="Pfam" id="PF12704">
    <property type="entry name" value="MacB_PCD"/>
    <property type="match status" value="2"/>
</dbReference>
<feature type="transmembrane region" description="Helical" evidence="6">
    <location>
        <begin position="427"/>
        <end position="451"/>
    </location>
</feature>
<protein>
    <submittedName>
        <fullName evidence="9 10">ABC transport system permease protein</fullName>
    </submittedName>
</protein>
<keyword evidence="4 6" id="KW-1133">Transmembrane helix</keyword>
<dbReference type="EMBL" id="PJND01000007">
    <property type="protein sequence ID" value="PKW28593.1"/>
    <property type="molecule type" value="Genomic_DNA"/>
</dbReference>
<evidence type="ECO:0000313" key="9">
    <source>
        <dbReference type="EMBL" id="PKW28593.1"/>
    </source>
</evidence>
<dbReference type="Proteomes" id="UP000233767">
    <property type="component" value="Unassembled WGS sequence"/>
</dbReference>
<dbReference type="InterPro" id="IPR050250">
    <property type="entry name" value="Macrolide_Exporter_MacB"/>
</dbReference>
<comment type="subcellular location">
    <subcellularLocation>
        <location evidence="1">Cell membrane</location>
        <topology evidence="1">Multi-pass membrane protein</topology>
    </subcellularLocation>
</comment>
<dbReference type="EMBL" id="RCCB01000010">
    <property type="protein sequence ID" value="RLJ35902.1"/>
    <property type="molecule type" value="Genomic_DNA"/>
</dbReference>
<feature type="domain" description="MacB-like periplasmic core" evidence="8">
    <location>
        <begin position="20"/>
        <end position="234"/>
    </location>
</feature>
<name>A0A497UYM9_9FLAO</name>
<feature type="domain" description="ABC3 transporter permease C-terminal" evidence="7">
    <location>
        <begin position="298"/>
        <end position="408"/>
    </location>
</feature>
<feature type="domain" description="ABC3 transporter permease C-terminal" evidence="7">
    <location>
        <begin position="688"/>
        <end position="799"/>
    </location>
</feature>
<sequence length="807" mass="91649">MLSNWLKIFLYQIRNNKLFTILNILGLSIGVAGLVFSILYWNDEQSYNAWNPEKENVFQVVNDQPRSGFLAYNVVPLGARLKEVTPEVEEYCNFYPAYNRALVEYADKKELVSKVLKSEGNFFSFFPFEFIRSNARTALKEKNNAAISEETAQKLFGDEDPIGKSIKVGETNCVVGGVYKISGKSSVEPAIVIREEFEEFIKKNIDNWNAHTVFLVVKLKNLANKEMVEKQIHQIYVDKQARKAAKEKGITAEAYVKNYGLDIPHLEQLKTARLHSKVNNGYQEGSGNYQFLIIMLGLSVLILILSIVNYINLATANAIKRAKEVGVRKIIGAAKKQIVWQFLFETVITTSFSILFALVIVELLLPYYNEFLSKNMVLNSGLFYLQLIAVFVVTVIASGVFPALYISNFDVLKVLKGNYSRSKRGIWLRNGMLIFQFAIASFFIIGSYIVYQQVNFMMDKDLGFNGNQVIDIPFNEAKNPADYEMIRNELLKIKGVEGVSAGNFSFGGGGYFTTVFEYKGKDIEVENMSMEFGLFDLMGIQMAEGRKLSEKFASDTINSVIINKTTAALMGEKDPIGKEFDFRDDGDKPGIRRLKVVGVVEDFNSYGPQREIPPMLFYHLKTVSESSYLSRLYVKISPENMEQTIADIEKFWTTKLDTRYPLRYDFVDKSFARTYSGYISQRNLFSLLNLVVILIALFGLFALASYSIQNRMKEIAIRKVLGAETKTLLATLSKQYVVFCIIGFVIALFPAYLLLDKWLENFAYRIAISSVPFLIGFVLLMALTLGIVISKAYQATRMNVLKYLKYE</sequence>
<dbReference type="GO" id="GO:0022857">
    <property type="term" value="F:transmembrane transporter activity"/>
    <property type="evidence" value="ECO:0007669"/>
    <property type="project" value="TreeGrafter"/>
</dbReference>
<evidence type="ECO:0000256" key="6">
    <source>
        <dbReference type="SAM" id="Phobius"/>
    </source>
</evidence>
<evidence type="ECO:0000313" key="12">
    <source>
        <dbReference type="Proteomes" id="UP000275027"/>
    </source>
</evidence>
<evidence type="ECO:0000256" key="4">
    <source>
        <dbReference type="ARBA" id="ARBA00022989"/>
    </source>
</evidence>
<feature type="transmembrane region" description="Helical" evidence="6">
    <location>
        <begin position="767"/>
        <end position="789"/>
    </location>
</feature>
<feature type="transmembrane region" description="Helical" evidence="6">
    <location>
        <begin position="338"/>
        <end position="361"/>
    </location>
</feature>
<dbReference type="AlphaFoldDB" id="A0A497UYM9"/>
<evidence type="ECO:0000259" key="8">
    <source>
        <dbReference type="Pfam" id="PF12704"/>
    </source>
</evidence>
<evidence type="ECO:0000256" key="5">
    <source>
        <dbReference type="ARBA" id="ARBA00023136"/>
    </source>
</evidence>
<dbReference type="RefSeq" id="WP_101470780.1">
    <property type="nucleotide sequence ID" value="NZ_PJND01000007.1"/>
</dbReference>
<evidence type="ECO:0000313" key="10">
    <source>
        <dbReference type="EMBL" id="RLJ35902.1"/>
    </source>
</evidence>
<evidence type="ECO:0000259" key="7">
    <source>
        <dbReference type="Pfam" id="PF02687"/>
    </source>
</evidence>
<feature type="transmembrane region" description="Helical" evidence="6">
    <location>
        <begin position="684"/>
        <end position="708"/>
    </location>
</feature>
<evidence type="ECO:0000313" key="11">
    <source>
        <dbReference type="Proteomes" id="UP000233767"/>
    </source>
</evidence>
<comment type="caution">
    <text evidence="10">The sequence shown here is derived from an EMBL/GenBank/DDBJ whole genome shotgun (WGS) entry which is preliminary data.</text>
</comment>
<keyword evidence="2" id="KW-1003">Cell membrane</keyword>
<dbReference type="InterPro" id="IPR003838">
    <property type="entry name" value="ABC3_permease_C"/>
</dbReference>
<evidence type="ECO:0000256" key="1">
    <source>
        <dbReference type="ARBA" id="ARBA00004651"/>
    </source>
</evidence>
<keyword evidence="11" id="KW-1185">Reference proteome</keyword>
<feature type="transmembrane region" description="Helical" evidence="6">
    <location>
        <begin position="21"/>
        <end position="41"/>
    </location>
</feature>
<feature type="domain" description="MacB-like periplasmic core" evidence="8">
    <location>
        <begin position="439"/>
        <end position="650"/>
    </location>
</feature>
<feature type="transmembrane region" description="Helical" evidence="6">
    <location>
        <begin position="289"/>
        <end position="311"/>
    </location>
</feature>
<keyword evidence="3 6" id="KW-0812">Transmembrane</keyword>
<feature type="transmembrane region" description="Helical" evidence="6">
    <location>
        <begin position="736"/>
        <end position="755"/>
    </location>
</feature>
<evidence type="ECO:0000256" key="3">
    <source>
        <dbReference type="ARBA" id="ARBA00022692"/>
    </source>
</evidence>
<dbReference type="Proteomes" id="UP000275027">
    <property type="component" value="Unassembled WGS sequence"/>
</dbReference>
<evidence type="ECO:0000256" key="2">
    <source>
        <dbReference type="ARBA" id="ARBA00022475"/>
    </source>
</evidence>
<reference evidence="9 11" key="1">
    <citation type="submission" date="2017-12" db="EMBL/GenBank/DDBJ databases">
        <title>Genomic Encyclopedia of Type Strains, Phase III (KMG-III): the genomes of soil and plant-associated and newly described type strains.</title>
        <authorList>
            <person name="Whitman W."/>
        </authorList>
    </citation>
    <scope>NUCLEOTIDE SEQUENCE [LARGE SCALE GENOMIC DNA]</scope>
    <source>
        <strain evidence="9 11">IP-10</strain>
    </source>
</reference>
<dbReference type="PANTHER" id="PTHR30572">
    <property type="entry name" value="MEMBRANE COMPONENT OF TRANSPORTER-RELATED"/>
    <property type="match status" value="1"/>
</dbReference>
<organism evidence="10 12">
    <name type="scientific">Flavobacterium lindanitolerans</name>
    <dbReference type="NCBI Taxonomy" id="428988"/>
    <lineage>
        <taxon>Bacteria</taxon>
        <taxon>Pseudomonadati</taxon>
        <taxon>Bacteroidota</taxon>
        <taxon>Flavobacteriia</taxon>
        <taxon>Flavobacteriales</taxon>
        <taxon>Flavobacteriaceae</taxon>
        <taxon>Flavobacterium</taxon>
    </lineage>
</organism>
<dbReference type="InterPro" id="IPR025857">
    <property type="entry name" value="MacB_PCD"/>
</dbReference>
<feature type="transmembrane region" description="Helical" evidence="6">
    <location>
        <begin position="381"/>
        <end position="406"/>
    </location>
</feature>
<dbReference type="PANTHER" id="PTHR30572:SF18">
    <property type="entry name" value="ABC-TYPE MACROLIDE FAMILY EXPORT SYSTEM PERMEASE COMPONENT 2"/>
    <property type="match status" value="1"/>
</dbReference>
<gene>
    <name evidence="9" type="ORF">B0G92_0216</name>
    <name evidence="10" type="ORF">CLV50_1288</name>
</gene>
<dbReference type="Pfam" id="PF02687">
    <property type="entry name" value="FtsX"/>
    <property type="match status" value="2"/>
</dbReference>
<dbReference type="GO" id="GO:0005886">
    <property type="term" value="C:plasma membrane"/>
    <property type="evidence" value="ECO:0007669"/>
    <property type="project" value="UniProtKB-SubCell"/>
</dbReference>